<dbReference type="Gene3D" id="3.40.50.2300">
    <property type="match status" value="1"/>
</dbReference>
<dbReference type="SUPFAM" id="SSF47384">
    <property type="entry name" value="Homodimeric domain of signal transducing histidine kinase"/>
    <property type="match status" value="1"/>
</dbReference>
<dbReference type="InterPro" id="IPR003594">
    <property type="entry name" value="HATPase_dom"/>
</dbReference>
<evidence type="ECO:0000256" key="2">
    <source>
        <dbReference type="ARBA" id="ARBA00012438"/>
    </source>
</evidence>
<dbReference type="SUPFAM" id="SSF52172">
    <property type="entry name" value="CheY-like"/>
    <property type="match status" value="1"/>
</dbReference>
<dbReference type="PROSITE" id="PS50109">
    <property type="entry name" value="HIS_KIN"/>
    <property type="match status" value="1"/>
</dbReference>
<evidence type="ECO:0000313" key="10">
    <source>
        <dbReference type="Proteomes" id="UP000242715"/>
    </source>
</evidence>
<dbReference type="InterPro" id="IPR001789">
    <property type="entry name" value="Sig_transdc_resp-reg_receiver"/>
</dbReference>
<gene>
    <name evidence="9" type="ORF">TSUD_36260</name>
</gene>
<dbReference type="SMART" id="SM00387">
    <property type="entry name" value="HATPase_c"/>
    <property type="match status" value="1"/>
</dbReference>
<feature type="domain" description="Response regulatory" evidence="8">
    <location>
        <begin position="592"/>
        <end position="715"/>
    </location>
</feature>
<dbReference type="Proteomes" id="UP000242715">
    <property type="component" value="Unassembled WGS sequence"/>
</dbReference>
<evidence type="ECO:0000256" key="5">
    <source>
        <dbReference type="PROSITE-ProRule" id="PRU00169"/>
    </source>
</evidence>
<feature type="region of interest" description="Disordered" evidence="6">
    <location>
        <begin position="390"/>
        <end position="413"/>
    </location>
</feature>
<dbReference type="OrthoDB" id="60033at2759"/>
<dbReference type="Pfam" id="PF02518">
    <property type="entry name" value="HATPase_c"/>
    <property type="match status" value="1"/>
</dbReference>
<reference evidence="10" key="1">
    <citation type="journal article" date="2017" name="Front. Plant Sci.">
        <title>Climate Clever Clovers: New Paradigm to Reduce the Environmental Footprint of Ruminants by Breeding Low Methanogenic Forages Utilizing Haplotype Variation.</title>
        <authorList>
            <person name="Kaur P."/>
            <person name="Appels R."/>
            <person name="Bayer P.E."/>
            <person name="Keeble-Gagnere G."/>
            <person name="Wang J."/>
            <person name="Hirakawa H."/>
            <person name="Shirasawa K."/>
            <person name="Vercoe P."/>
            <person name="Stefanova K."/>
            <person name="Durmic Z."/>
            <person name="Nichols P."/>
            <person name="Revell C."/>
            <person name="Isobe S.N."/>
            <person name="Edwards D."/>
            <person name="Erskine W."/>
        </authorList>
    </citation>
    <scope>NUCLEOTIDE SEQUENCE [LARGE SCALE GENOMIC DNA]</scope>
    <source>
        <strain evidence="10">cv. Daliak</strain>
    </source>
</reference>
<feature type="modified residue" description="4-aspartylphosphate" evidence="5">
    <location>
        <position position="650"/>
    </location>
</feature>
<dbReference type="PROSITE" id="PS50110">
    <property type="entry name" value="RESPONSE_REGULATORY"/>
    <property type="match status" value="1"/>
</dbReference>
<evidence type="ECO:0000256" key="1">
    <source>
        <dbReference type="ARBA" id="ARBA00000085"/>
    </source>
</evidence>
<dbReference type="SMART" id="SM00388">
    <property type="entry name" value="HisKA"/>
    <property type="match status" value="1"/>
</dbReference>
<dbReference type="AlphaFoldDB" id="A0A2Z6NHE0"/>
<dbReference type="GO" id="GO:0000155">
    <property type="term" value="F:phosphorelay sensor kinase activity"/>
    <property type="evidence" value="ECO:0007669"/>
    <property type="project" value="InterPro"/>
</dbReference>
<evidence type="ECO:0000313" key="9">
    <source>
        <dbReference type="EMBL" id="GAU43276.1"/>
    </source>
</evidence>
<dbReference type="PANTHER" id="PTHR43719">
    <property type="entry name" value="TWO-COMPONENT HISTIDINE KINASE"/>
    <property type="match status" value="1"/>
</dbReference>
<evidence type="ECO:0000259" key="8">
    <source>
        <dbReference type="PROSITE" id="PS50110"/>
    </source>
</evidence>
<proteinExistence type="predicted"/>
<dbReference type="Pfam" id="PF00512">
    <property type="entry name" value="HisKA"/>
    <property type="match status" value="1"/>
</dbReference>
<dbReference type="InterPro" id="IPR050956">
    <property type="entry name" value="2C_system_His_kinase"/>
</dbReference>
<dbReference type="InterPro" id="IPR036097">
    <property type="entry name" value="HisK_dim/P_sf"/>
</dbReference>
<dbReference type="InterPro" id="IPR011006">
    <property type="entry name" value="CheY-like_superfamily"/>
</dbReference>
<organism evidence="9 10">
    <name type="scientific">Trifolium subterraneum</name>
    <name type="common">Subterranean clover</name>
    <dbReference type="NCBI Taxonomy" id="3900"/>
    <lineage>
        <taxon>Eukaryota</taxon>
        <taxon>Viridiplantae</taxon>
        <taxon>Streptophyta</taxon>
        <taxon>Embryophyta</taxon>
        <taxon>Tracheophyta</taxon>
        <taxon>Spermatophyta</taxon>
        <taxon>Magnoliopsida</taxon>
        <taxon>eudicotyledons</taxon>
        <taxon>Gunneridae</taxon>
        <taxon>Pentapetalae</taxon>
        <taxon>rosids</taxon>
        <taxon>fabids</taxon>
        <taxon>Fabales</taxon>
        <taxon>Fabaceae</taxon>
        <taxon>Papilionoideae</taxon>
        <taxon>50 kb inversion clade</taxon>
        <taxon>NPAAA clade</taxon>
        <taxon>Hologalegina</taxon>
        <taxon>IRL clade</taxon>
        <taxon>Trifolieae</taxon>
        <taxon>Trifolium</taxon>
    </lineage>
</organism>
<comment type="catalytic activity">
    <reaction evidence="1">
        <text>ATP + protein L-histidine = ADP + protein N-phospho-L-histidine.</text>
        <dbReference type="EC" id="2.7.13.3"/>
    </reaction>
</comment>
<keyword evidence="10" id="KW-1185">Reference proteome</keyword>
<evidence type="ECO:0000256" key="6">
    <source>
        <dbReference type="SAM" id="MobiDB-lite"/>
    </source>
</evidence>
<evidence type="ECO:0000259" key="7">
    <source>
        <dbReference type="PROSITE" id="PS50109"/>
    </source>
</evidence>
<dbReference type="SUPFAM" id="SSF55874">
    <property type="entry name" value="ATPase domain of HSP90 chaperone/DNA topoisomerase II/histidine kinase"/>
    <property type="match status" value="1"/>
</dbReference>
<dbReference type="InterPro" id="IPR003661">
    <property type="entry name" value="HisK_dim/P_dom"/>
</dbReference>
<feature type="domain" description="Histidine kinase" evidence="7">
    <location>
        <begin position="20"/>
        <end position="261"/>
    </location>
</feature>
<dbReference type="PANTHER" id="PTHR43719:SF75">
    <property type="entry name" value="HISTIDINE KINASE CKI1"/>
    <property type="match status" value="1"/>
</dbReference>
<feature type="compositionally biased region" description="Low complexity" evidence="6">
    <location>
        <begin position="401"/>
        <end position="413"/>
    </location>
</feature>
<dbReference type="Pfam" id="PF00072">
    <property type="entry name" value="Response_reg"/>
    <property type="match status" value="1"/>
</dbReference>
<dbReference type="Gene3D" id="1.10.287.130">
    <property type="match status" value="1"/>
</dbReference>
<keyword evidence="4" id="KW-0675">Receptor</keyword>
<protein>
    <recommendedName>
        <fullName evidence="2">histidine kinase</fullName>
        <ecNumber evidence="2">2.7.13.3</ecNumber>
    </recommendedName>
</protein>
<dbReference type="EMBL" id="DF973964">
    <property type="protein sequence ID" value="GAU43276.1"/>
    <property type="molecule type" value="Genomic_DNA"/>
</dbReference>
<dbReference type="Gene3D" id="3.30.565.10">
    <property type="entry name" value="Histidine kinase-like ATPase, C-terminal domain"/>
    <property type="match status" value="1"/>
</dbReference>
<dbReference type="SMART" id="SM00448">
    <property type="entry name" value="REC"/>
    <property type="match status" value="1"/>
</dbReference>
<name>A0A2Z6NHE0_TRISU</name>
<sequence length="720" mass="80841">MEATEQAERKHMNKSLAFASASHDVRAYLAGLVGLIEMSSKLVVSNSELDKPHSELETNLKQMDNCAQDLLGLLNSILDTSKIEAGKMQLEEEEFDLSYLLEDVVDLYHPMAMKKGVELVLDPCNGSVIKYSHVKGDRRKLKQVLCNLLSNAVKFTDEGHITVRAWTQKATLQNSIIKTNQNSVVKPLSWLFDKKNNECEDIEAVNSVQHDPCFMDFVFEVDDTGKGIPKENHKSVFENYVQVKENSVGQVGTGLGLGIVRLMHGDIAIVEKEVGKKGTCFKFNVLLTTCENETVTYSLREGFEYGSTSGNKNQTLDKKTLHTTSSGSSICSLSPRLHICPSSSPKPEPSHVILFLADEERRRTSQLFIESLGIKVIVVKNRKHLTHTLKKIKKPKGNQISDQSSSESSELSSRCTSYSSSYSKRVPLKAMDYGNEFISSMFNKTNIGAAPSFVLIIIDANVGPFSKLCKIVTNFKKDVLNPSKVVWLEKPFENSVDFTKIDQDDIVISKPFHGSRLFQVIKFLPEFRGNWKSNNSSKSRREFRSQSNDESMEQYCWKGNQKSYKGKKYSVHQGEIQECGDSSNSKPLSGKKFLVADDNQMLRKIAMATLRSLGVSTIDQCENGVEAVRLVEEGLTKDFSNPPYDYILMDCQMPEMDGFEATRKIREIEKRCGLHIPIIALSAEIDKLTTETGMDFHITKPIKKEHLLKAITCIENSDIM</sequence>
<evidence type="ECO:0000256" key="4">
    <source>
        <dbReference type="ARBA" id="ARBA00023170"/>
    </source>
</evidence>
<accession>A0A2Z6NHE0</accession>
<dbReference type="CDD" id="cd17546">
    <property type="entry name" value="REC_hyHK_CKI1_RcsC-like"/>
    <property type="match status" value="1"/>
</dbReference>
<dbReference type="InterPro" id="IPR005467">
    <property type="entry name" value="His_kinase_dom"/>
</dbReference>
<dbReference type="InterPro" id="IPR036890">
    <property type="entry name" value="HATPase_C_sf"/>
</dbReference>
<keyword evidence="3 5" id="KW-0597">Phosphoprotein</keyword>
<evidence type="ECO:0000256" key="3">
    <source>
        <dbReference type="ARBA" id="ARBA00022553"/>
    </source>
</evidence>
<dbReference type="EC" id="2.7.13.3" evidence="2"/>